<organism evidence="5 6">
    <name type="scientific">Luteolibacter pohnpeiensis</name>
    <dbReference type="NCBI Taxonomy" id="454153"/>
    <lineage>
        <taxon>Bacteria</taxon>
        <taxon>Pseudomonadati</taxon>
        <taxon>Verrucomicrobiota</taxon>
        <taxon>Verrucomicrobiia</taxon>
        <taxon>Verrucomicrobiales</taxon>
        <taxon>Verrucomicrobiaceae</taxon>
        <taxon>Luteolibacter</taxon>
    </lineage>
</organism>
<dbReference type="Proteomes" id="UP000603141">
    <property type="component" value="Unassembled WGS sequence"/>
</dbReference>
<protein>
    <submittedName>
        <fullName evidence="5">RibD family protein</fullName>
    </submittedName>
</protein>
<evidence type="ECO:0000313" key="6">
    <source>
        <dbReference type="Proteomes" id="UP000603141"/>
    </source>
</evidence>
<dbReference type="AlphaFoldDB" id="A0A934S5L3"/>
<dbReference type="InterPro" id="IPR024072">
    <property type="entry name" value="DHFR-like_dom_sf"/>
</dbReference>
<evidence type="ECO:0000256" key="2">
    <source>
        <dbReference type="ARBA" id="ARBA00022857"/>
    </source>
</evidence>
<sequence length="207" mass="22835">MVRPRISTNFAISADGKISSIHHRPSGWTSKQDHQRLLELRQNADALMVGRGTLEHDQMTLTGPRNPLRCIISRTGELDPTHPIFSKPGGPIHLLVTNGEGKSLPQDPRLTIHTGTLKDFIHSLAETHHVKNLHCEGGGQLVNELAQLDLIDEFHLTVAAHTLFGGAESPTTTGKPANFLPASRHFKISYFEPRTDLGECFLSYSRA</sequence>
<dbReference type="RefSeq" id="WP_200268101.1">
    <property type="nucleotide sequence ID" value="NZ_JAENIJ010000005.1"/>
</dbReference>
<gene>
    <name evidence="5" type="ORF">JIN85_04625</name>
</gene>
<dbReference type="PANTHER" id="PTHR38011:SF7">
    <property type="entry name" value="2,5-DIAMINO-6-RIBOSYLAMINO-4(3H)-PYRIMIDINONE 5'-PHOSPHATE REDUCTASE"/>
    <property type="match status" value="1"/>
</dbReference>
<dbReference type="EMBL" id="JAENIJ010000005">
    <property type="protein sequence ID" value="MBK1881685.1"/>
    <property type="molecule type" value="Genomic_DNA"/>
</dbReference>
<evidence type="ECO:0000313" key="5">
    <source>
        <dbReference type="EMBL" id="MBK1881685.1"/>
    </source>
</evidence>
<dbReference type="PANTHER" id="PTHR38011">
    <property type="entry name" value="DIHYDROFOLATE REDUCTASE FAMILY PROTEIN (AFU_ORTHOLOGUE AFUA_8G06820)"/>
    <property type="match status" value="1"/>
</dbReference>
<feature type="domain" description="Bacterial bifunctional deaminase-reductase C-terminal" evidence="4">
    <location>
        <begin position="5"/>
        <end position="175"/>
    </location>
</feature>
<proteinExistence type="predicted"/>
<dbReference type="GO" id="GO:0009231">
    <property type="term" value="P:riboflavin biosynthetic process"/>
    <property type="evidence" value="ECO:0007669"/>
    <property type="project" value="InterPro"/>
</dbReference>
<dbReference type="InterPro" id="IPR050765">
    <property type="entry name" value="Riboflavin_Biosynth_HTPR"/>
</dbReference>
<keyword evidence="6" id="KW-1185">Reference proteome</keyword>
<keyword evidence="3" id="KW-0560">Oxidoreductase</keyword>
<dbReference type="InterPro" id="IPR002734">
    <property type="entry name" value="RibDG_C"/>
</dbReference>
<reference evidence="5" key="1">
    <citation type="submission" date="2021-01" db="EMBL/GenBank/DDBJ databases">
        <title>Modified the classification status of verrucomicrobia.</title>
        <authorList>
            <person name="Feng X."/>
        </authorList>
    </citation>
    <scope>NUCLEOTIDE SEQUENCE</scope>
    <source>
        <strain evidence="5">KCTC 22041</strain>
    </source>
</reference>
<evidence type="ECO:0000256" key="3">
    <source>
        <dbReference type="ARBA" id="ARBA00023002"/>
    </source>
</evidence>
<evidence type="ECO:0000256" key="1">
    <source>
        <dbReference type="ARBA" id="ARBA00005104"/>
    </source>
</evidence>
<evidence type="ECO:0000259" key="4">
    <source>
        <dbReference type="Pfam" id="PF01872"/>
    </source>
</evidence>
<dbReference type="SUPFAM" id="SSF53597">
    <property type="entry name" value="Dihydrofolate reductase-like"/>
    <property type="match status" value="1"/>
</dbReference>
<accession>A0A934S5L3</accession>
<dbReference type="Pfam" id="PF01872">
    <property type="entry name" value="RibD_C"/>
    <property type="match status" value="1"/>
</dbReference>
<keyword evidence="2" id="KW-0521">NADP</keyword>
<comment type="pathway">
    <text evidence="1">Cofactor biosynthesis; riboflavin biosynthesis.</text>
</comment>
<comment type="caution">
    <text evidence="5">The sequence shown here is derived from an EMBL/GenBank/DDBJ whole genome shotgun (WGS) entry which is preliminary data.</text>
</comment>
<name>A0A934S5L3_9BACT</name>
<dbReference type="Gene3D" id="3.40.430.10">
    <property type="entry name" value="Dihydrofolate Reductase, subunit A"/>
    <property type="match status" value="1"/>
</dbReference>
<dbReference type="GO" id="GO:0008703">
    <property type="term" value="F:5-amino-6-(5-phosphoribosylamino)uracil reductase activity"/>
    <property type="evidence" value="ECO:0007669"/>
    <property type="project" value="InterPro"/>
</dbReference>